<evidence type="ECO:0000313" key="1">
    <source>
        <dbReference type="EMBL" id="WAJ29453.1"/>
    </source>
</evidence>
<protein>
    <submittedName>
        <fullName evidence="1">Uncharacterized protein</fullName>
    </submittedName>
</protein>
<gene>
    <name evidence="1" type="ORF">OXU80_04230</name>
</gene>
<dbReference type="Proteomes" id="UP001163223">
    <property type="component" value="Chromosome"/>
</dbReference>
<keyword evidence="2" id="KW-1185">Reference proteome</keyword>
<accession>A0ACD4NRD5</accession>
<dbReference type="EMBL" id="CP113520">
    <property type="protein sequence ID" value="WAJ29453.1"/>
    <property type="molecule type" value="Genomic_DNA"/>
</dbReference>
<organism evidence="1 2">
    <name type="scientific">Antarcticirhabdus aurantiaca</name>
    <dbReference type="NCBI Taxonomy" id="2606717"/>
    <lineage>
        <taxon>Bacteria</taxon>
        <taxon>Pseudomonadati</taxon>
        <taxon>Pseudomonadota</taxon>
        <taxon>Alphaproteobacteria</taxon>
        <taxon>Hyphomicrobiales</taxon>
        <taxon>Aurantimonadaceae</taxon>
        <taxon>Antarcticirhabdus</taxon>
    </lineage>
</organism>
<sequence length="190" mass="20416">MNNDRLGGGGRGTLVTVRGQGSHDLARAPVARRDSGLGYFENRRNNRQRALDHAEIVREVDRRKWEQAADVELLDGEARAEEAKLLIVGRVFEATGEASEQIRALGGDTKRRIVEATGDSVVALGEAGTRIDAKISSSDMHPAVKGFAQNAMAGMMAAAAEGIVASGYEAIRNVDRKVDSINSSRFAPKD</sequence>
<proteinExistence type="predicted"/>
<name>A0ACD4NRD5_9HYPH</name>
<evidence type="ECO:0000313" key="2">
    <source>
        <dbReference type="Proteomes" id="UP001163223"/>
    </source>
</evidence>
<reference evidence="1" key="1">
    <citation type="submission" date="2022-11" db="EMBL/GenBank/DDBJ databases">
        <title>beta-Carotene-producing bacterium, Jeongeuplla avenae sp. nov., alleviates the salt stress of Arabidopsis seedlings.</title>
        <authorList>
            <person name="Jiang L."/>
            <person name="Lee J."/>
        </authorList>
    </citation>
    <scope>NUCLEOTIDE SEQUENCE</scope>
    <source>
        <strain evidence="1">DY_R2A_6</strain>
    </source>
</reference>